<proteinExistence type="predicted"/>
<gene>
    <name evidence="2" type="ORF">BOO69_08350</name>
</gene>
<dbReference type="AlphaFoldDB" id="A0A1J0WGJ5"/>
<keyword evidence="3" id="KW-1185">Reference proteome</keyword>
<name>A0A1J0WGJ5_9RHOB</name>
<dbReference type="RefSeq" id="WP_071971758.1">
    <property type="nucleotide sequence ID" value="NZ_CP018076.1"/>
</dbReference>
<feature type="chain" id="PRO_5012701197" description="Peptidase S74 domain-containing protein" evidence="1">
    <location>
        <begin position="26"/>
        <end position="407"/>
    </location>
</feature>
<dbReference type="STRING" id="1917485.BOO69_08350"/>
<evidence type="ECO:0000313" key="2">
    <source>
        <dbReference type="EMBL" id="APE43427.1"/>
    </source>
</evidence>
<reference evidence="2 3" key="1">
    <citation type="submission" date="2016-11" db="EMBL/GenBank/DDBJ databases">
        <title>Complete genome sequence of Sulfitobacter sp. AM1-D1, a toxic bacteria associated with marine dinoflagellate Alexandrium minutum in East China Sea.</title>
        <authorList>
            <person name="Yang Q."/>
            <person name="Zhang X."/>
            <person name="Tian X."/>
        </authorList>
    </citation>
    <scope>NUCLEOTIDE SEQUENCE [LARGE SCALE GENOMIC DNA]</scope>
    <source>
        <strain evidence="2 3">AM1-D1</strain>
    </source>
</reference>
<keyword evidence="1" id="KW-0732">Signal</keyword>
<feature type="signal peptide" evidence="1">
    <location>
        <begin position="1"/>
        <end position="25"/>
    </location>
</feature>
<sequence length="407" mass="43536">MRAISHVSCAGLIASTTLLSGQVQAQNLLATTDATIRHQLCVGSACPDSPFGTFPDSGASSVKMSGVRTRLDFVDSSGLDFPDNDWALVVNDSNAGGAEYFSIQDTSSGTVPFSIAAGASSNAMYIASNNRVGLGTSLPSASIDIVQASPGIRFKPLFNTTEWNVLGANRFTISNDDTLDWIFSIDYGAPESSLAIVENGNIGIGTQFPQEALTVYTGADGANAFALFTAEGPNSDSGFLIRQLGDIPTTWEFRNQQSSGRLNVGIAGGNTPFKIDNTAANNLLKLGRNGRPDEVVVTGKLVVNNTELNVPDYVFAADYPLRPLAEVREFIDTNSHLPDVPSEAEIKANGVDMTAMQMTLLKKVEELTLYTLAQEDIIAKQQVELRELDQLKAQMARIEALLSKRAE</sequence>
<evidence type="ECO:0008006" key="4">
    <source>
        <dbReference type="Google" id="ProtNLM"/>
    </source>
</evidence>
<organism evidence="2 3">
    <name type="scientific">Sulfitobacter alexandrii</name>
    <dbReference type="NCBI Taxonomy" id="1917485"/>
    <lineage>
        <taxon>Bacteria</taxon>
        <taxon>Pseudomonadati</taxon>
        <taxon>Pseudomonadota</taxon>
        <taxon>Alphaproteobacteria</taxon>
        <taxon>Rhodobacterales</taxon>
        <taxon>Roseobacteraceae</taxon>
        <taxon>Sulfitobacter</taxon>
    </lineage>
</organism>
<evidence type="ECO:0000256" key="1">
    <source>
        <dbReference type="SAM" id="SignalP"/>
    </source>
</evidence>
<dbReference type="OrthoDB" id="4463518at2"/>
<dbReference type="EMBL" id="CP018076">
    <property type="protein sequence ID" value="APE43427.1"/>
    <property type="molecule type" value="Genomic_DNA"/>
</dbReference>
<accession>A0A1J0WGJ5</accession>
<dbReference type="Proteomes" id="UP000181897">
    <property type="component" value="Chromosome"/>
</dbReference>
<evidence type="ECO:0000313" key="3">
    <source>
        <dbReference type="Proteomes" id="UP000181897"/>
    </source>
</evidence>
<protein>
    <recommendedName>
        <fullName evidence="4">Peptidase S74 domain-containing protein</fullName>
    </recommendedName>
</protein>
<dbReference type="KEGG" id="suam:BOO69_08350"/>